<name>A0A497W6F6_9RHOB</name>
<reference evidence="1 2" key="1">
    <citation type="submission" date="2018-10" db="EMBL/GenBank/DDBJ databases">
        <title>Genomic Encyclopedia of Archaeal and Bacterial Type Strains, Phase II (KMG-II): from individual species to whole genera.</title>
        <authorList>
            <person name="Goeker M."/>
        </authorList>
    </citation>
    <scope>NUCLEOTIDE SEQUENCE [LARGE SCALE GENOMIC DNA]</scope>
    <source>
        <strain evidence="1 2">DSM 29466</strain>
    </source>
</reference>
<dbReference type="AlphaFoldDB" id="A0A497W6F6"/>
<accession>A0A497W6F6</accession>
<dbReference type="Proteomes" id="UP000269157">
    <property type="component" value="Unassembled WGS sequence"/>
</dbReference>
<comment type="caution">
    <text evidence="1">The sequence shown here is derived from an EMBL/GenBank/DDBJ whole genome shotgun (WGS) entry which is preliminary data.</text>
</comment>
<dbReference type="SUPFAM" id="SSF52799">
    <property type="entry name" value="(Phosphotyrosine protein) phosphatases II"/>
    <property type="match status" value="1"/>
</dbReference>
<protein>
    <submittedName>
        <fullName evidence="1">Dual specificity protein phosphatase-like protein</fullName>
    </submittedName>
</protein>
<keyword evidence="2" id="KW-1185">Reference proteome</keyword>
<evidence type="ECO:0000313" key="1">
    <source>
        <dbReference type="EMBL" id="RLJ51502.1"/>
    </source>
</evidence>
<proteinExistence type="predicted"/>
<dbReference type="Gene3D" id="3.90.190.10">
    <property type="entry name" value="Protein tyrosine phosphatase superfamily"/>
    <property type="match status" value="1"/>
</dbReference>
<dbReference type="EMBL" id="RCCE01000003">
    <property type="protein sequence ID" value="RLJ51502.1"/>
    <property type="molecule type" value="Genomic_DNA"/>
</dbReference>
<dbReference type="InterPro" id="IPR029021">
    <property type="entry name" value="Prot-tyrosine_phosphatase-like"/>
</dbReference>
<dbReference type="CDD" id="cd14498">
    <property type="entry name" value="DSP"/>
    <property type="match status" value="1"/>
</dbReference>
<organism evidence="1 2">
    <name type="scientific">Litoreibacter meonggei</name>
    <dbReference type="NCBI Taxonomy" id="1049199"/>
    <lineage>
        <taxon>Bacteria</taxon>
        <taxon>Pseudomonadati</taxon>
        <taxon>Pseudomonadota</taxon>
        <taxon>Alphaproteobacteria</taxon>
        <taxon>Rhodobacterales</taxon>
        <taxon>Roseobacteraceae</taxon>
        <taxon>Litoreibacter</taxon>
    </lineage>
</organism>
<evidence type="ECO:0000313" key="2">
    <source>
        <dbReference type="Proteomes" id="UP000269157"/>
    </source>
</evidence>
<sequence length="209" mass="23260">MGTAHYERPAINLIEENVTPFDVALYIGGREGTADLPLLKKHGISIVVNCAVNLDLNYVLTEEPSHIDAPVPYGHGALRYYKIGLVDGAGSPASMMLAGYYILRGALVQEMPDRPSYPHRERGNILVNCRGGRSRSTALVSLFLHKSMPNTYPTMEAALAHVRERRELRPDEWHETPKQVLVDAIKQASDWIDMIGHDDVPRYDGKGTE</sequence>
<gene>
    <name evidence="1" type="ORF">BCF46_1715</name>
</gene>